<organism evidence="3">
    <name type="scientific">Kitasatospora aureofaciens</name>
    <name type="common">Streptomyces aureofaciens</name>
    <dbReference type="NCBI Taxonomy" id="1894"/>
    <lineage>
        <taxon>Bacteria</taxon>
        <taxon>Bacillati</taxon>
        <taxon>Actinomycetota</taxon>
        <taxon>Actinomycetes</taxon>
        <taxon>Kitasatosporales</taxon>
        <taxon>Streptomycetaceae</taxon>
        <taxon>Kitasatospora</taxon>
    </lineage>
</organism>
<name>A0A068L9Z0_KITAU</name>
<reference evidence="3" key="6">
    <citation type="journal article" date="2013" name="FEMS Microbiol. Lett.">
        <title>The gene cluster aur1 for the angucycline antibiotic auricin is located on a large linear plasmid pSA3239 in Streptomyces aureofaciens CCM 3239.</title>
        <authorList>
            <person name="Novakova R."/>
            <person name="Knirschova R."/>
            <person name="Farkasovsky M."/>
            <person name="Feckova L."/>
            <person name="Rehakova A."/>
            <person name="Mingyar E."/>
            <person name="Kormanec J."/>
        </authorList>
    </citation>
    <scope>NUCLEOTIDE SEQUENCE</scope>
    <source>
        <strain evidence="3">CCM3239</strain>
        <plasmid evidence="3">pSA3239</plasmid>
    </source>
</reference>
<evidence type="ECO:0000256" key="1">
    <source>
        <dbReference type="SAM" id="MobiDB-lite"/>
    </source>
</evidence>
<dbReference type="EMBL" id="KJ396772">
    <property type="protein sequence ID" value="AIE41916.1"/>
    <property type="molecule type" value="Genomic_DNA"/>
</dbReference>
<evidence type="ECO:0000313" key="3">
    <source>
        <dbReference type="EMBL" id="AIE41916.1"/>
    </source>
</evidence>
<feature type="transmembrane region" description="Helical" evidence="2">
    <location>
        <begin position="203"/>
        <end position="225"/>
    </location>
</feature>
<feature type="compositionally biased region" description="Gly residues" evidence="1">
    <location>
        <begin position="19"/>
        <end position="48"/>
    </location>
</feature>
<reference evidence="3" key="1">
    <citation type="journal article" date="2002" name="Gene">
        <title>Cloning and characterization of a polyketide synthase gene cluster involved in biosynthesis of a proposed angucycline-like polyketide auricin in Streptomyces aureofaciens CCM 3239.</title>
        <authorList>
            <person name="Novakova R."/>
            <person name="Bistakova J."/>
            <person name="Homerova D."/>
            <person name="Rezuchova B."/>
            <person name="Kormanec J."/>
        </authorList>
    </citation>
    <scope>NUCLEOTIDE SEQUENCE</scope>
    <source>
        <strain evidence="3">CCM3239</strain>
        <plasmid evidence="3">pSA3239</plasmid>
    </source>
</reference>
<keyword evidence="2" id="KW-0472">Membrane</keyword>
<feature type="transmembrane region" description="Helical" evidence="2">
    <location>
        <begin position="118"/>
        <end position="141"/>
    </location>
</feature>
<dbReference type="AlphaFoldDB" id="A0A068L9Z0"/>
<keyword evidence="2" id="KW-1133">Transmembrane helix</keyword>
<reference evidence="3" key="3">
    <citation type="journal article" date="2010" name="Folia Microbiol. (Praha)">
        <title>Identification and characterization of an indigoidine-like gene for a blue pigment biosynthesis in Streptomyces aureofaciens CCM 3239.</title>
        <authorList>
            <person name="Novakova R."/>
            <person name="Odnogova Z."/>
            <person name="Kutas P."/>
            <person name="Feckova L."/>
            <person name="Kormanec J."/>
        </authorList>
    </citation>
    <scope>NUCLEOTIDE SEQUENCE</scope>
    <source>
        <strain evidence="3">CCM3239</strain>
        <plasmid evidence="3">pSA3239</plasmid>
    </source>
</reference>
<proteinExistence type="predicted"/>
<reference evidence="3" key="7">
    <citation type="journal article" date="2014" name="Appl. Microbiol. Biotechnol.">
        <title>Intriguing properties of the angucycline antibiotic auricin and complex regulation of its biosynthesis.</title>
        <authorList>
            <person name="Kormanec J."/>
            <person name="Novakova R."/>
            <person name="Mingyar E."/>
            <person name="Feckova L."/>
        </authorList>
    </citation>
    <scope>NUCLEOTIDE SEQUENCE</scope>
    <source>
        <strain evidence="3">CCM3239</strain>
        <plasmid evidence="3">pSA3239</plasmid>
    </source>
</reference>
<sequence length="243" mass="23974">MSVVARELVAAAGYRRAGGTSGTGPGVGAGREPGDGPGGAAPGAVPGGVAGRGAGERGALRLLSSLSQVPLGLLAFAQAFAVAWIVYPRTEAPPPQPGDHAWWHSAGPVEPEAFRPGLFLALATVAFYLTLPLLALAGQVLRRRCGRLVGAGGRSLPAQLGFAAAATAVGAVVTVPLVVLARAFSPVDGGPLGAVVTADAVTAMRLCALAALLLAFVAGAPWAAAAGAPSLRRESGSLHAESS</sequence>
<protein>
    <submittedName>
        <fullName evidence="3">Putative membrane protein</fullName>
    </submittedName>
</protein>
<reference evidence="3" key="2">
    <citation type="journal article" date="2005" name="Microbiology">
        <title>Characterization of a regulatory gene essential for the production of the angucycline-like polyketide antibiotic auricin in Streptomyces aureofaciens CCM 3239.</title>
        <authorList>
            <person name="Novakova R."/>
            <person name="Homerova D."/>
            <person name="Feckova L."/>
            <person name="Kormanec J."/>
        </authorList>
    </citation>
    <scope>NUCLEOTIDE SEQUENCE</scope>
    <source>
        <strain evidence="3">CCM3239</strain>
        <plasmid evidence="3">pSA3239</plasmid>
    </source>
</reference>
<feature type="region of interest" description="Disordered" evidence="1">
    <location>
        <begin position="16"/>
        <end position="48"/>
    </location>
</feature>
<accession>A0A068L9Z0</accession>
<reference evidence="3" key="4">
    <citation type="journal article" date="2010" name="Microbiology">
        <title>The role of the TetR-family transcriptional regulator Aur1R in negative regulation of the auricin gene cluster in Streptomyces aureofaciens CCM 3239.</title>
        <authorList>
            <person name="Novakova R."/>
            <person name="Kutas P."/>
            <person name="Feckova L."/>
            <person name="Kormanec J."/>
        </authorList>
    </citation>
    <scope>NUCLEOTIDE SEQUENCE</scope>
    <source>
        <strain evidence="3">CCM3239</strain>
        <plasmid evidence="3">pSA3239</plasmid>
    </source>
</reference>
<reference evidence="3" key="5">
    <citation type="journal article" date="2011" name="Microbiology">
        <title>The role of two SARP family transcriptional regulators in regulation of the auricin gene cluster in Streptomyces aureofaciens CCM 3239.</title>
        <authorList>
            <person name="Novakova R."/>
            <person name="Rehakova A."/>
            <person name="Kutas P."/>
            <person name="Feckova L."/>
            <person name="Kormanec J."/>
        </authorList>
    </citation>
    <scope>NUCLEOTIDE SEQUENCE</scope>
    <source>
        <strain evidence="3">CCM3239</strain>
        <plasmid evidence="3">pSA3239</plasmid>
    </source>
</reference>
<feature type="transmembrane region" description="Helical" evidence="2">
    <location>
        <begin position="162"/>
        <end position="183"/>
    </location>
</feature>
<reference evidence="3" key="8">
    <citation type="journal article" date="2015" name="Appl. Microbiol. Biotechnol.">
        <title>Characterisation of the genes involved in the biosynthesis and attachment of the aminodeoxysugar D-forosamine in the auricin gene cluster of Streptomyces aureofaciens CCM3239.</title>
        <authorList>
            <person name="Bekeova C."/>
            <person name="Rehakova A."/>
            <person name="Feckova L."/>
            <person name="Vlckova S."/>
            <person name="Novakova R."/>
            <person name="Mingyar E."/>
            <person name="Kormanec J."/>
        </authorList>
    </citation>
    <scope>NUCLEOTIDE SEQUENCE</scope>
    <source>
        <strain evidence="3">CCM3239</strain>
        <plasmid evidence="3">pSA3239</plasmid>
    </source>
</reference>
<feature type="transmembrane region" description="Helical" evidence="2">
    <location>
        <begin position="69"/>
        <end position="87"/>
    </location>
</feature>
<evidence type="ECO:0000256" key="2">
    <source>
        <dbReference type="SAM" id="Phobius"/>
    </source>
</evidence>
<gene>
    <name evidence="3" type="primary">aur2H</name>
</gene>
<geneLocation type="plasmid" evidence="3">
    <name>pSA3239</name>
</geneLocation>
<keyword evidence="2" id="KW-0812">Transmembrane</keyword>
<keyword evidence="3" id="KW-0614">Plasmid</keyword>